<sequence length="173" mass="19135">MWRSDYKMDYFPHQEIQKENCNLAGHAKYTAFVALVLCLLVVAAAERFLPCQRRDANAFQKKNFDFCLTSAATLMISAAAPSKCKWKKGNTIGRKVANGMDLASTLTNVASIASTGLELNMVLVKNINGDTSIIIGQIMLVTATLLAINHKEPQSLKTCLLTIKIRSYLFMDV</sequence>
<evidence type="ECO:0000256" key="1">
    <source>
        <dbReference type="SAM" id="Phobius"/>
    </source>
</evidence>
<evidence type="ECO:0000313" key="3">
    <source>
        <dbReference type="Proteomes" id="UP001291623"/>
    </source>
</evidence>
<keyword evidence="1" id="KW-0812">Transmembrane</keyword>
<feature type="transmembrane region" description="Helical" evidence="1">
    <location>
        <begin position="29"/>
        <end position="49"/>
    </location>
</feature>
<keyword evidence="3" id="KW-1185">Reference proteome</keyword>
<accession>A0AAE1SFM0</accession>
<dbReference type="AlphaFoldDB" id="A0AAE1SFM0"/>
<name>A0AAE1SFM0_9SOLA</name>
<dbReference type="EMBL" id="JAVYJV010000005">
    <property type="protein sequence ID" value="KAK4370063.1"/>
    <property type="molecule type" value="Genomic_DNA"/>
</dbReference>
<reference evidence="2" key="1">
    <citation type="submission" date="2023-12" db="EMBL/GenBank/DDBJ databases">
        <title>Genome assembly of Anisodus tanguticus.</title>
        <authorList>
            <person name="Wang Y.-J."/>
        </authorList>
    </citation>
    <scope>NUCLEOTIDE SEQUENCE</scope>
    <source>
        <strain evidence="2">KB-2021</strain>
        <tissue evidence="2">Leaf</tissue>
    </source>
</reference>
<gene>
    <name evidence="2" type="ORF">RND71_009538</name>
</gene>
<proteinExistence type="predicted"/>
<protein>
    <submittedName>
        <fullName evidence="2">Uncharacterized protein</fullName>
    </submittedName>
</protein>
<dbReference type="Proteomes" id="UP001291623">
    <property type="component" value="Unassembled WGS sequence"/>
</dbReference>
<organism evidence="2 3">
    <name type="scientific">Anisodus tanguticus</name>
    <dbReference type="NCBI Taxonomy" id="243964"/>
    <lineage>
        <taxon>Eukaryota</taxon>
        <taxon>Viridiplantae</taxon>
        <taxon>Streptophyta</taxon>
        <taxon>Embryophyta</taxon>
        <taxon>Tracheophyta</taxon>
        <taxon>Spermatophyta</taxon>
        <taxon>Magnoliopsida</taxon>
        <taxon>eudicotyledons</taxon>
        <taxon>Gunneridae</taxon>
        <taxon>Pentapetalae</taxon>
        <taxon>asterids</taxon>
        <taxon>lamiids</taxon>
        <taxon>Solanales</taxon>
        <taxon>Solanaceae</taxon>
        <taxon>Solanoideae</taxon>
        <taxon>Hyoscyameae</taxon>
        <taxon>Anisodus</taxon>
    </lineage>
</organism>
<evidence type="ECO:0000313" key="2">
    <source>
        <dbReference type="EMBL" id="KAK4370063.1"/>
    </source>
</evidence>
<comment type="caution">
    <text evidence="2">The sequence shown here is derived from an EMBL/GenBank/DDBJ whole genome shotgun (WGS) entry which is preliminary data.</text>
</comment>
<keyword evidence="1" id="KW-0472">Membrane</keyword>
<keyword evidence="1" id="KW-1133">Transmembrane helix</keyword>